<dbReference type="GO" id="GO:0008360">
    <property type="term" value="P:regulation of cell shape"/>
    <property type="evidence" value="ECO:0007669"/>
    <property type="project" value="UniProtKB-KW"/>
</dbReference>
<keyword evidence="3 9" id="KW-0812">Transmembrane</keyword>
<feature type="transmembrane region" description="Helical" evidence="9">
    <location>
        <begin position="66"/>
        <end position="88"/>
    </location>
</feature>
<feature type="transmembrane region" description="Helical" evidence="9">
    <location>
        <begin position="109"/>
        <end position="130"/>
    </location>
</feature>
<evidence type="ECO:0000256" key="9">
    <source>
        <dbReference type="SAM" id="Phobius"/>
    </source>
</evidence>
<evidence type="ECO:0000256" key="2">
    <source>
        <dbReference type="ARBA" id="ARBA00022475"/>
    </source>
</evidence>
<accession>A0A919FPK5</accession>
<feature type="region of interest" description="Disordered" evidence="8">
    <location>
        <begin position="558"/>
        <end position="591"/>
    </location>
</feature>
<dbReference type="EMBL" id="BNCD01000001">
    <property type="protein sequence ID" value="GHH69315.1"/>
    <property type="molecule type" value="Genomic_DNA"/>
</dbReference>
<dbReference type="InterPro" id="IPR011330">
    <property type="entry name" value="Glyco_hydro/deAcase_b/a-brl"/>
</dbReference>
<dbReference type="SUPFAM" id="SSF88713">
    <property type="entry name" value="Glycoside hydrolase/deacetylase"/>
    <property type="match status" value="1"/>
</dbReference>
<feature type="transmembrane region" description="Helical" evidence="9">
    <location>
        <begin position="506"/>
        <end position="527"/>
    </location>
</feature>
<organism evidence="11 12">
    <name type="scientific">Streptomyces sulfonofaciens</name>
    <dbReference type="NCBI Taxonomy" id="68272"/>
    <lineage>
        <taxon>Bacteria</taxon>
        <taxon>Bacillati</taxon>
        <taxon>Actinomycetota</taxon>
        <taxon>Actinomycetes</taxon>
        <taxon>Kitasatosporales</taxon>
        <taxon>Streptomycetaceae</taxon>
        <taxon>Streptomyces</taxon>
    </lineage>
</organism>
<evidence type="ECO:0000256" key="4">
    <source>
        <dbReference type="ARBA" id="ARBA00022960"/>
    </source>
</evidence>
<comment type="caution">
    <text evidence="11">The sequence shown here is derived from an EMBL/GenBank/DDBJ whole genome shotgun (WGS) entry which is preliminary data.</text>
</comment>
<evidence type="ECO:0000256" key="6">
    <source>
        <dbReference type="ARBA" id="ARBA00022989"/>
    </source>
</evidence>
<evidence type="ECO:0000313" key="12">
    <source>
        <dbReference type="Proteomes" id="UP000603708"/>
    </source>
</evidence>
<evidence type="ECO:0000313" key="11">
    <source>
        <dbReference type="EMBL" id="GHH69315.1"/>
    </source>
</evidence>
<dbReference type="Proteomes" id="UP000603708">
    <property type="component" value="Unassembled WGS sequence"/>
</dbReference>
<dbReference type="PROSITE" id="PS51677">
    <property type="entry name" value="NODB"/>
    <property type="match status" value="1"/>
</dbReference>
<evidence type="ECO:0000256" key="5">
    <source>
        <dbReference type="ARBA" id="ARBA00022984"/>
    </source>
</evidence>
<dbReference type="InterPro" id="IPR051050">
    <property type="entry name" value="Lipid_II_flippase_MurJ/MviN"/>
</dbReference>
<evidence type="ECO:0000256" key="1">
    <source>
        <dbReference type="ARBA" id="ARBA00004651"/>
    </source>
</evidence>
<dbReference type="PROSITE" id="PS51318">
    <property type="entry name" value="TAT"/>
    <property type="match status" value="1"/>
</dbReference>
<proteinExistence type="predicted"/>
<feature type="transmembrane region" description="Helical" evidence="9">
    <location>
        <begin position="533"/>
        <end position="551"/>
    </location>
</feature>
<dbReference type="InterPro" id="IPR004268">
    <property type="entry name" value="MurJ"/>
</dbReference>
<feature type="transmembrane region" description="Helical" evidence="9">
    <location>
        <begin position="203"/>
        <end position="224"/>
    </location>
</feature>
<dbReference type="PANTHER" id="PTHR47019">
    <property type="entry name" value="LIPID II FLIPPASE MURJ"/>
    <property type="match status" value="1"/>
</dbReference>
<dbReference type="Gene3D" id="3.20.20.370">
    <property type="entry name" value="Glycoside hydrolase/deacetylase"/>
    <property type="match status" value="1"/>
</dbReference>
<gene>
    <name evidence="11" type="ORF">GCM10018793_01580</name>
</gene>
<feature type="region of interest" description="Disordered" evidence="8">
    <location>
        <begin position="668"/>
        <end position="812"/>
    </location>
</feature>
<feature type="compositionally biased region" description="Low complexity" evidence="8">
    <location>
        <begin position="1058"/>
        <end position="1070"/>
    </location>
</feature>
<feature type="compositionally biased region" description="Low complexity" evidence="8">
    <location>
        <begin position="276"/>
        <end position="303"/>
    </location>
</feature>
<name>A0A919FPK5_9ACTN</name>
<keyword evidence="12" id="KW-1185">Reference proteome</keyword>
<dbReference type="AlphaFoldDB" id="A0A919FPK5"/>
<feature type="compositionally biased region" description="Pro residues" evidence="8">
    <location>
        <begin position="1047"/>
        <end position="1057"/>
    </location>
</feature>
<evidence type="ECO:0000256" key="7">
    <source>
        <dbReference type="ARBA" id="ARBA00023136"/>
    </source>
</evidence>
<dbReference type="GO" id="GO:0034204">
    <property type="term" value="P:lipid translocation"/>
    <property type="evidence" value="ECO:0007669"/>
    <property type="project" value="TreeGrafter"/>
</dbReference>
<dbReference type="Pfam" id="PF01522">
    <property type="entry name" value="Polysacc_deac_1"/>
    <property type="match status" value="1"/>
</dbReference>
<dbReference type="PANTHER" id="PTHR47019:SF1">
    <property type="entry name" value="LIPID II FLIPPASE MURJ"/>
    <property type="match status" value="1"/>
</dbReference>
<keyword evidence="7 9" id="KW-0472">Membrane</keyword>
<feature type="transmembrane region" description="Helical" evidence="9">
    <location>
        <begin position="150"/>
        <end position="168"/>
    </location>
</feature>
<keyword evidence="6 9" id="KW-1133">Transmembrane helix</keyword>
<dbReference type="GO" id="GO:0009252">
    <property type="term" value="P:peptidoglycan biosynthetic process"/>
    <property type="evidence" value="ECO:0007669"/>
    <property type="project" value="UniProtKB-KW"/>
</dbReference>
<feature type="transmembrane region" description="Helical" evidence="9">
    <location>
        <begin position="434"/>
        <end position="456"/>
    </location>
</feature>
<evidence type="ECO:0000256" key="3">
    <source>
        <dbReference type="ARBA" id="ARBA00022692"/>
    </source>
</evidence>
<feature type="region of interest" description="Disordered" evidence="8">
    <location>
        <begin position="229"/>
        <end position="344"/>
    </location>
</feature>
<keyword evidence="5" id="KW-0573">Peptidoglycan synthesis</keyword>
<feature type="transmembrane region" description="Helical" evidence="9">
    <location>
        <begin position="18"/>
        <end position="38"/>
    </location>
</feature>
<dbReference type="GO" id="GO:0005886">
    <property type="term" value="C:plasma membrane"/>
    <property type="evidence" value="ECO:0007669"/>
    <property type="project" value="UniProtKB-SubCell"/>
</dbReference>
<feature type="transmembrane region" description="Helical" evidence="9">
    <location>
        <begin position="476"/>
        <end position="494"/>
    </location>
</feature>
<reference evidence="11" key="2">
    <citation type="submission" date="2020-09" db="EMBL/GenBank/DDBJ databases">
        <authorList>
            <person name="Sun Q."/>
            <person name="Ohkuma M."/>
        </authorList>
    </citation>
    <scope>NUCLEOTIDE SEQUENCE</scope>
    <source>
        <strain evidence="11">JCM 5069</strain>
    </source>
</reference>
<dbReference type="GO" id="GO:0005975">
    <property type="term" value="P:carbohydrate metabolic process"/>
    <property type="evidence" value="ECO:0007669"/>
    <property type="project" value="InterPro"/>
</dbReference>
<protein>
    <recommendedName>
        <fullName evidence="10">NodB homology domain-containing protein</fullName>
    </recommendedName>
</protein>
<feature type="compositionally biased region" description="Pro residues" evidence="8">
    <location>
        <begin position="735"/>
        <end position="748"/>
    </location>
</feature>
<reference evidence="11" key="1">
    <citation type="journal article" date="2014" name="Int. J. Syst. Evol. Microbiol.">
        <title>Complete genome sequence of Corynebacterium casei LMG S-19264T (=DSM 44701T), isolated from a smear-ripened cheese.</title>
        <authorList>
            <consortium name="US DOE Joint Genome Institute (JGI-PGF)"/>
            <person name="Walter F."/>
            <person name="Albersmeier A."/>
            <person name="Kalinowski J."/>
            <person name="Ruckert C."/>
        </authorList>
    </citation>
    <scope>NUCLEOTIDE SEQUENCE</scope>
    <source>
        <strain evidence="11">JCM 5069</strain>
    </source>
</reference>
<dbReference type="InterPro" id="IPR006311">
    <property type="entry name" value="TAT_signal"/>
</dbReference>
<keyword evidence="2" id="KW-1003">Cell membrane</keyword>
<evidence type="ECO:0000256" key="8">
    <source>
        <dbReference type="SAM" id="MobiDB-lite"/>
    </source>
</evidence>
<dbReference type="GO" id="GO:0016810">
    <property type="term" value="F:hydrolase activity, acting on carbon-nitrogen (but not peptide) bonds"/>
    <property type="evidence" value="ECO:0007669"/>
    <property type="project" value="InterPro"/>
</dbReference>
<keyword evidence="4" id="KW-0133">Cell shape</keyword>
<dbReference type="InterPro" id="IPR002509">
    <property type="entry name" value="NODB_dom"/>
</dbReference>
<feature type="domain" description="NodB homology" evidence="10">
    <location>
        <begin position="877"/>
        <end position="1105"/>
    </location>
</feature>
<feature type="region of interest" description="Disordered" evidence="8">
    <location>
        <begin position="1046"/>
        <end position="1105"/>
    </location>
</feature>
<feature type="compositionally biased region" description="Basic residues" evidence="8">
    <location>
        <begin position="694"/>
        <end position="714"/>
    </location>
</feature>
<comment type="subcellular location">
    <subcellularLocation>
        <location evidence="1">Cell membrane</location>
        <topology evidence="1">Multi-pass membrane protein</topology>
    </subcellularLocation>
</comment>
<evidence type="ECO:0000259" key="10">
    <source>
        <dbReference type="PROSITE" id="PS51677"/>
    </source>
</evidence>
<feature type="transmembrane region" description="Helical" evidence="9">
    <location>
        <begin position="599"/>
        <end position="624"/>
    </location>
</feature>
<feature type="transmembrane region" description="Helical" evidence="9">
    <location>
        <begin position="175"/>
        <end position="197"/>
    </location>
</feature>
<dbReference type="GO" id="GO:0015648">
    <property type="term" value="F:lipid-linked peptidoglycan transporter activity"/>
    <property type="evidence" value="ECO:0007669"/>
    <property type="project" value="TreeGrafter"/>
</dbReference>
<dbReference type="CDD" id="cd10918">
    <property type="entry name" value="CE4_NodB_like_5s_6s"/>
    <property type="match status" value="1"/>
</dbReference>
<dbReference type="Pfam" id="PF03023">
    <property type="entry name" value="MurJ"/>
    <property type="match status" value="2"/>
</dbReference>
<feature type="compositionally biased region" description="Low complexity" evidence="8">
    <location>
        <begin position="715"/>
        <end position="727"/>
    </location>
</feature>
<feature type="compositionally biased region" description="Pro residues" evidence="8">
    <location>
        <begin position="756"/>
        <end position="783"/>
    </location>
</feature>
<sequence length="1105" mass="112149">MTVGGAAADGGGGPSRRFLFRAALVTAGLTAAGALLGLGRDRALAHLFGAGRDTDAFLVAWTVPEVAATLLIEDGMAFVLVPAFSLALARRRTGARGPDPVRALVAASLPRVLLGLGVAGALLCAGAPLLVRLLAPGLPEPGLAVDCTRFTATCAVSFGLAGYCSAALRAHRSFAVPAAIYVVHNLAIVAAVFAFGGRLGVRAAALGVACGGCLMVAVQAPALWRHLRGGRPPEGTEAARTPTYRDPASPARARTVATAGPGGSRGPRTVPSAAYGPPAAHVHAGSGAGAAGAAEATKASEAGQSERAGQAVRVQRAVHDGHAEQPKGAGQSGRSGRAGEAEQVGRAGRAGVEGGLVACVLMFALCRQSQVLVERYLASSLPPGAISHLNYAQKVAQVPMALSLMLCTVTFPVVARALAEGDTARARDRMERDLLLAGCVVLLGAAALVACAPALLELLFQQGAFTARDTAATAGVLRVYALGLLGHTLVGALVRCHFSAGRRTWYPLAAMATGAVATAVLGAWGAGPWGARGIAAANAAGITLTALLLLIGGRGPGRGPGAGAGHERRPGRPRHGGRYGTSRPTAPAARAVPVRTRRVLTGLTGQLAAAVLAAGAGLCCAGWAHGAPATVAAACAATAAVYGLVLAALHPGDVTPILRTALRHARLGARSPAPRTARLSRRGAGSPARGFPARSRRGHPRHAGAPARRTRAPRGRTGVPAAPAATGRTRRTRPIPAPPVIPSRPSPPSSSSSSPSSPPASAPSPPSPATPPSTPAPPSPPSPESTSMSADTRAVTPPPRKPSAGRRRPARAIWWPSGAPPWVAMYHSVADRTEDPHRITVTPGRLDAQLRLLRRQGLRGVSVAELLAARSAGRDRNLVGLTFDDGYRDFTEHALPLLRKHACTATVFVLAGRLGGANTWEAHGPRKPLLDADGIRRAADAGMEIASHGLTHTDLTRADEALRHAELVHSRALLGELTGRAVRGFCYPYGAVDRDTADAVRRAGYAYACAIAPGPLAGVFALPRVYVGQHDTGARLTAKRLLAPLRRPLPAPAPPAAPESRAARGGAASPAPAPPGAGSAPGGPGQSGEPVPAAPVPSAHPGEAP</sequence>